<name>A0A0K2Y2L6_CLOPF</name>
<dbReference type="EMBL" id="LN835295">
    <property type="protein sequence ID" value="CRG98309.1"/>
    <property type="molecule type" value="Genomic_DNA"/>
</dbReference>
<keyword evidence="1" id="KW-0614">Plasmid</keyword>
<dbReference type="RefSeq" id="WP_110003797.1">
    <property type="nucleotide sequence ID" value="NZ_CATNZR010000129.1"/>
</dbReference>
<geneLocation type="plasmid" evidence="1">
    <name>pJIR4150</name>
</geneLocation>
<evidence type="ECO:0000313" key="1">
    <source>
        <dbReference type="EMBL" id="CRG98309.1"/>
    </source>
</evidence>
<dbReference type="EMBL" id="DACTBT010000033">
    <property type="protein sequence ID" value="HAT4299641.1"/>
    <property type="molecule type" value="Genomic_DNA"/>
</dbReference>
<sequence length="135" mass="15833">MIVIDKSLGEVNPESYLIKNAKDNTYLLALPNNLNGYNYFEVYIDKLNRSIHVFDSLENRKGGTSAINSADEILKIRKPLNLDLDYKLVIYYPDHSIFKACITTYHERKGFNKNRDYVTYIPFLKKAELFLKNRF</sequence>
<reference evidence="1" key="1">
    <citation type="submission" date="2015-03" db="EMBL/GenBank/DDBJ databases">
        <authorList>
            <person name="Murphy D."/>
        </authorList>
    </citation>
    <scope>NUCLEOTIDE SEQUENCE</scope>
    <source>
        <strain evidence="1">JIR12708</strain>
        <plasmid evidence="1">pJIR4150</plasmid>
    </source>
</reference>
<evidence type="ECO:0000313" key="2">
    <source>
        <dbReference type="EMBL" id="HAT4299641.1"/>
    </source>
</evidence>
<dbReference type="Proteomes" id="UP000855421">
    <property type="component" value="Unassembled WGS sequence"/>
</dbReference>
<protein>
    <submittedName>
        <fullName evidence="1">Uncharacterized protein</fullName>
    </submittedName>
</protein>
<reference evidence="2" key="4">
    <citation type="submission" date="2020-07" db="EMBL/GenBank/DDBJ databases">
        <authorList>
            <consortium name="NCBI Pathogen Detection Project"/>
        </authorList>
    </citation>
    <scope>NUCLEOTIDE SEQUENCE</scope>
    <source>
        <strain evidence="2">C25</strain>
    </source>
</reference>
<accession>A0A0K2Y2L6</accession>
<gene>
    <name evidence="2" type="ORF">I9063_003054</name>
</gene>
<dbReference type="AlphaFoldDB" id="A0A0K2Y2L6"/>
<reference evidence="2" key="3">
    <citation type="journal article" date="2018" name="Genome Biol.">
        <title>SKESA: strategic k-mer extension for scrupulous assemblies.</title>
        <authorList>
            <person name="Souvorov A."/>
            <person name="Agarwala R."/>
            <person name="Lipman D.J."/>
        </authorList>
    </citation>
    <scope>NUCLEOTIDE SEQUENCE</scope>
    <source>
        <strain evidence="2">C25</strain>
    </source>
</reference>
<organism evidence="1">
    <name type="scientific">Clostridium perfringens</name>
    <dbReference type="NCBI Taxonomy" id="1502"/>
    <lineage>
        <taxon>Bacteria</taxon>
        <taxon>Bacillati</taxon>
        <taxon>Bacillota</taxon>
        <taxon>Clostridia</taxon>
        <taxon>Eubacteriales</taxon>
        <taxon>Clostridiaceae</taxon>
        <taxon>Clostridium</taxon>
    </lineage>
</organism>
<reference evidence="1" key="2">
    <citation type="submission" date="2015-09" db="EMBL/GenBank/DDBJ databases">
        <title>Functional analysis of a bacitracin resistant determinant located on ICECp1, a novel Tn916-like element from a conjugative plasmid in Clostridium perfringens.</title>
        <authorList>
            <person name="Han X."/>
            <person name="Du X.-D."/>
            <person name="Southey L."/>
            <person name="Bulach D.M."/>
            <person name="Seemann T."/>
            <person name="Yan X.-X."/>
            <person name="Bannam T.L."/>
            <person name="Rood J.I."/>
        </authorList>
    </citation>
    <scope>NUCLEOTIDE SEQUENCE [LARGE SCALE GENOMIC DNA]</scope>
    <source>
        <strain evidence="1">JIR12708</strain>
        <plasmid evidence="1">pJIR4150</plasmid>
    </source>
</reference>
<proteinExistence type="predicted"/>